<evidence type="ECO:0000256" key="5">
    <source>
        <dbReference type="ARBA" id="ARBA00035013"/>
    </source>
</evidence>
<evidence type="ECO:0000313" key="10">
    <source>
        <dbReference type="Proteomes" id="UP000016936"/>
    </source>
</evidence>
<evidence type="ECO:0000256" key="4">
    <source>
        <dbReference type="ARBA" id="ARBA00023004"/>
    </source>
</evidence>
<evidence type="ECO:0000256" key="1">
    <source>
        <dbReference type="ARBA" id="ARBA00001954"/>
    </source>
</evidence>
<dbReference type="PANTHER" id="PTHR39479:SF2">
    <property type="entry name" value="2-OXOADIPATE DIOXYGENASE_DECARBOXYLASE"/>
    <property type="match status" value="1"/>
</dbReference>
<dbReference type="InterPro" id="IPR009770">
    <property type="entry name" value="HGLS"/>
</dbReference>
<proteinExistence type="inferred from homology"/>
<dbReference type="HOGENOM" id="CLU_026640_0_0_1"/>
<reference evidence="9 10" key="1">
    <citation type="journal article" date="2012" name="PLoS Pathog.">
        <title>Diverse lifestyles and strategies of plant pathogenesis encoded in the genomes of eighteen Dothideomycetes fungi.</title>
        <authorList>
            <person name="Ohm R.A."/>
            <person name="Feau N."/>
            <person name="Henrissat B."/>
            <person name="Schoch C.L."/>
            <person name="Horwitz B.A."/>
            <person name="Barry K.W."/>
            <person name="Condon B.J."/>
            <person name="Copeland A.C."/>
            <person name="Dhillon B."/>
            <person name="Glaser F."/>
            <person name="Hesse C.N."/>
            <person name="Kosti I."/>
            <person name="LaButti K."/>
            <person name="Lindquist E.A."/>
            <person name="Lucas S."/>
            <person name="Salamov A.A."/>
            <person name="Bradshaw R.E."/>
            <person name="Ciuffetti L."/>
            <person name="Hamelin R.C."/>
            <person name="Kema G.H.J."/>
            <person name="Lawrence C."/>
            <person name="Scott J.A."/>
            <person name="Spatafora J.W."/>
            <person name="Turgeon B.G."/>
            <person name="de Wit P.J.G.M."/>
            <person name="Zhong S."/>
            <person name="Goodwin S.B."/>
            <person name="Grigoriev I.V."/>
        </authorList>
    </citation>
    <scope>NUCLEOTIDE SEQUENCE [LARGE SCALE GENOMIC DNA]</scope>
    <source>
        <strain evidence="10">C5 / ATCC 48332 / race O</strain>
    </source>
</reference>
<dbReference type="Proteomes" id="UP000016936">
    <property type="component" value="Unassembled WGS sequence"/>
</dbReference>
<dbReference type="OMA" id="FRWHETA"/>
<keyword evidence="2" id="KW-0223">Dioxygenase</keyword>
<dbReference type="PANTHER" id="PTHR39479">
    <property type="match status" value="1"/>
</dbReference>
<comment type="similarity">
    <text evidence="5">Belongs to the 2-oxoadipate dioxygenase/decarboxylase family.</text>
</comment>
<dbReference type="CDD" id="cd16348">
    <property type="entry name" value="VOC_YdcJ_like"/>
    <property type="match status" value="1"/>
</dbReference>
<keyword evidence="3" id="KW-0560">Oxidoreductase</keyword>
<name>M2SPB9_COCH5</name>
<evidence type="ECO:0000256" key="6">
    <source>
        <dbReference type="ARBA" id="ARBA00035023"/>
    </source>
</evidence>
<dbReference type="SMART" id="SM01150">
    <property type="entry name" value="DUF1338"/>
    <property type="match status" value="1"/>
</dbReference>
<gene>
    <name evidence="9" type="ORF">COCHEDRAFT_1206490</name>
</gene>
<evidence type="ECO:0000256" key="8">
    <source>
        <dbReference type="ARBA" id="ARBA00035045"/>
    </source>
</evidence>
<dbReference type="Pfam" id="PF07063">
    <property type="entry name" value="HGLS"/>
    <property type="match status" value="1"/>
</dbReference>
<evidence type="ECO:0000313" key="9">
    <source>
        <dbReference type="EMBL" id="EMD87180.1"/>
    </source>
</evidence>
<dbReference type="OrthoDB" id="8300246at2759"/>
<dbReference type="Gene3D" id="3.10.180.80">
    <property type="entry name" value="Uncharacterised protein PF07063, DUF1338"/>
    <property type="match status" value="1"/>
</dbReference>
<comment type="cofactor">
    <cofactor evidence="1">
        <name>Fe(2+)</name>
        <dbReference type="ChEBI" id="CHEBI:29033"/>
    </cofactor>
</comment>
<dbReference type="GO" id="GO:0051213">
    <property type="term" value="F:dioxygenase activity"/>
    <property type="evidence" value="ECO:0007669"/>
    <property type="project" value="UniProtKB-KW"/>
</dbReference>
<organism evidence="9 10">
    <name type="scientific">Cochliobolus heterostrophus (strain C5 / ATCC 48332 / race O)</name>
    <name type="common">Southern corn leaf blight fungus</name>
    <name type="synonym">Bipolaris maydis</name>
    <dbReference type="NCBI Taxonomy" id="701091"/>
    <lineage>
        <taxon>Eukaryota</taxon>
        <taxon>Fungi</taxon>
        <taxon>Dikarya</taxon>
        <taxon>Ascomycota</taxon>
        <taxon>Pezizomycotina</taxon>
        <taxon>Dothideomycetes</taxon>
        <taxon>Pleosporomycetidae</taxon>
        <taxon>Pleosporales</taxon>
        <taxon>Pleosporineae</taxon>
        <taxon>Pleosporaceae</taxon>
        <taxon>Bipolaris</taxon>
    </lineage>
</organism>
<dbReference type="EC" id="1.13.11.93" evidence="6"/>
<keyword evidence="10" id="KW-1185">Reference proteome</keyword>
<evidence type="ECO:0000256" key="2">
    <source>
        <dbReference type="ARBA" id="ARBA00022964"/>
    </source>
</evidence>
<dbReference type="InterPro" id="IPR047869">
    <property type="entry name" value="YdcJ_bac-like"/>
</dbReference>
<accession>M2SPB9</accession>
<reference evidence="10" key="2">
    <citation type="journal article" date="2013" name="PLoS Genet.">
        <title>Comparative genome structure, secondary metabolite, and effector coding capacity across Cochliobolus pathogens.</title>
        <authorList>
            <person name="Condon B.J."/>
            <person name="Leng Y."/>
            <person name="Wu D."/>
            <person name="Bushley K.E."/>
            <person name="Ohm R.A."/>
            <person name="Otillar R."/>
            <person name="Martin J."/>
            <person name="Schackwitz W."/>
            <person name="Grimwood J."/>
            <person name="MohdZainudin N."/>
            <person name="Xue C."/>
            <person name="Wang R."/>
            <person name="Manning V.A."/>
            <person name="Dhillon B."/>
            <person name="Tu Z.J."/>
            <person name="Steffenson B.J."/>
            <person name="Salamov A."/>
            <person name="Sun H."/>
            <person name="Lowry S."/>
            <person name="LaButti K."/>
            <person name="Han J."/>
            <person name="Copeland A."/>
            <person name="Lindquist E."/>
            <person name="Barry K."/>
            <person name="Schmutz J."/>
            <person name="Baker S.E."/>
            <person name="Ciuffetti L.M."/>
            <person name="Grigoriev I.V."/>
            <person name="Zhong S."/>
            <person name="Turgeon B.G."/>
        </authorList>
    </citation>
    <scope>NUCLEOTIDE SEQUENCE [LARGE SCALE GENOMIC DNA]</scope>
    <source>
        <strain evidence="10">C5 / ATCC 48332 / race O</strain>
    </source>
</reference>
<sequence>MAPSLINTELDQFVEADDLRNAFVLSLSSMYKKEVPLYGDLIRLVTAVNRETLETSANPKIEALQHGGVAKERLDIERHGAIRLGTPHELRTVKRMCAVLGMYPIGYYDLSPAGLPMHATCFRPKTKPALTKNPFRIFTSLLRPELIHDGEAKDMALELLSRRSIFSDELIGMIEEAEGQGGRLQARHAEPFVREAMKTFGWQPVAAASREVYSKLQSAHPILADIACFHSAHINHLTPRTLDISVAQQRMKDEGMAAKANIEGPPARSCPILLRQTSFLALEEPISFLASDGLLQSGSHKARFGEIEERGAAVTLKGRILYDALLEKTQQAMDEDGSKELETVLAKNFEEFPDNWIDLRREGLVYFEYRCLEGGLKIRSQSHSIEGLIKDGIVEATPITYEDFLPMSAAGIFQSNLGSRMPPSMQFNGRNLAIGQSALEAALGSTITDMHTLYEEIQTASLRECALELGFTEDEFIEG</sequence>
<keyword evidence="4" id="KW-0408">Iron</keyword>
<protein>
    <recommendedName>
        <fullName evidence="7">2-oxoadipate dioxygenase/decarboxylase</fullName>
        <ecNumber evidence="6">1.13.11.93</ecNumber>
    </recommendedName>
    <alternativeName>
        <fullName evidence="8">2-hydroxyglutarate synthase</fullName>
    </alternativeName>
</protein>
<dbReference type="eggNOG" id="ENOG502QV4Z">
    <property type="taxonomic scope" value="Eukaryota"/>
</dbReference>
<evidence type="ECO:0000256" key="7">
    <source>
        <dbReference type="ARBA" id="ARBA00035034"/>
    </source>
</evidence>
<dbReference type="AlphaFoldDB" id="M2SPB9"/>
<evidence type="ECO:0000256" key="3">
    <source>
        <dbReference type="ARBA" id="ARBA00023002"/>
    </source>
</evidence>
<dbReference type="EMBL" id="KB445582">
    <property type="protein sequence ID" value="EMD87180.1"/>
    <property type="molecule type" value="Genomic_DNA"/>
</dbReference>